<dbReference type="GO" id="GO:0005524">
    <property type="term" value="F:ATP binding"/>
    <property type="evidence" value="ECO:0007669"/>
    <property type="project" value="UniProtKB-KW"/>
</dbReference>
<name>A0A7M2J645_PSEFL</name>
<organism evidence="1 2">
    <name type="scientific">Pseudomonas fluorescens</name>
    <dbReference type="NCBI Taxonomy" id="294"/>
    <lineage>
        <taxon>Bacteria</taxon>
        <taxon>Pseudomonadati</taxon>
        <taxon>Pseudomonadota</taxon>
        <taxon>Gammaproteobacteria</taxon>
        <taxon>Pseudomonadales</taxon>
        <taxon>Pseudomonadaceae</taxon>
        <taxon>Pseudomonas</taxon>
    </lineage>
</organism>
<evidence type="ECO:0000313" key="2">
    <source>
        <dbReference type="Proteomes" id="UP000593833"/>
    </source>
</evidence>
<dbReference type="AlphaFoldDB" id="A0A7M2J645"/>
<reference evidence="1 2" key="1">
    <citation type="submission" date="2020-10" db="EMBL/GenBank/DDBJ databases">
        <title>Complete genome sequence of a novel Pseudomonas fluorescens strain isolated from the flower of kumarahou (Pomaderris kumeraho).</title>
        <authorList>
            <person name="Summers M.C."/>
            <person name="Nowak V."/>
            <person name="Fairhurst M.J."/>
            <person name="Owen J.G."/>
            <person name="Gerth M.L."/>
            <person name="Patrick W.M."/>
        </authorList>
    </citation>
    <scope>NUCLEOTIDE SEQUENCE [LARGE SCALE GENOMIC DNA]</scope>
    <source>
        <strain evidence="1 2">KF1</strain>
    </source>
</reference>
<dbReference type="RefSeq" id="WP_193689825.1">
    <property type="nucleotide sequence ID" value="NZ_CP063233.1"/>
</dbReference>
<dbReference type="InterPro" id="IPR027417">
    <property type="entry name" value="P-loop_NTPase"/>
</dbReference>
<sequence>MTINSGAPADDAPVKIVRHYRRSVRIDADVGRSDALDGYVLTETAREALSVMTRQIAGTNQRAFTWTGPYGGGKSSLALVLAAAVSNDKVLREEVSAVVGNIPYFQEAFPADDAEWLVVPVVGKRGSVTQEIAKALDKALGKENFSKPETLVADLTNEAGREGRGGVLLIVDEMGKFLEASAAGGDDVHFFQDLAETAARCRGKVVVLGILHQAFRQYASRLGIEAREEWAKVQGRFSDVSFVATGDEVVELIGRAIECNISHPNTKEASDVIGAAISGRRPAVGTGMGVLLDRCWPLHPVTAALLGPASRRQFGQNERSVFGFLTSLEPHGFQDFLEQWDGKSTYGPERFWDYLRANLEQAILASPDGHRWAQAVEAVDRTAAKGGADAETALAKSLALVDMFRGVSGLAADDNVLRTVLPAHAPSEVSIVLERLSAWRVALYRKHVGAWTIFEGSDFDIDEAVSKARSTFASADMKTLTAMANLHPVIAKRHYNDTGTFRWLGVSMHSVQEAERLAKTYHPEGGEFGRLALVLPERHSNGDETVKVLSALPAQPHSPLIFGVPPNHELIADLGSELLSLRLVFEGSPELEGDSVARREVAARLSSVKGALEEALREAVTNADWRVEGKPKRSETLSSLASEMAGEIFAAAPRVWSELVNRDALSANSVKARRDLLHRMVDNTFDENLGIEGFPAERGLYDTLLSSTGLHERKPDGTWRFCPPQPLNERNLYPLWESGLKMVSTRIAGTVGVKELYALWGSPPYGVKSGLLPVLALALMLAHSDKVAVYRDGVFEPRLTDVDVDEMLQDAGRFSVRWVDEDSERRLALVTLSATVERCGFPSASAAPLEVARALVALAFSLPMWARRTQHISLEARTVRDILLKASDPHRLLFMDLPDALDSAAADIGDRLEGPLKEMLAAYPGMLRKVDSRLAEAVDGREGDDPELRDRAGYISKVTGDLRLEGFAARLRERDGSTKAIEGILALAVNKPPRDWTDLDVDAALVAVADLSLAFRKAEAFVSVEGRLPGRESFSVVIGAGGSSTLVTKNFEVAGRDREAVRGTADKVLEILRASGLQGDLLLAALARAGTTIAKEEEAEHA</sequence>
<protein>
    <submittedName>
        <fullName evidence="1">ATP-binding protein</fullName>
    </submittedName>
</protein>
<evidence type="ECO:0000313" key="1">
    <source>
        <dbReference type="EMBL" id="QOU04410.1"/>
    </source>
</evidence>
<dbReference type="EMBL" id="CP063233">
    <property type="protein sequence ID" value="QOU04410.1"/>
    <property type="molecule type" value="Genomic_DNA"/>
</dbReference>
<dbReference type="SUPFAM" id="SSF52540">
    <property type="entry name" value="P-loop containing nucleoside triphosphate hydrolases"/>
    <property type="match status" value="1"/>
</dbReference>
<keyword evidence="1" id="KW-0067">ATP-binding</keyword>
<gene>
    <name evidence="1" type="ORF">IM720_27595</name>
</gene>
<proteinExistence type="predicted"/>
<accession>A0A7M2J645</accession>
<dbReference type="Proteomes" id="UP000593833">
    <property type="component" value="Chromosome"/>
</dbReference>
<keyword evidence="1" id="KW-0547">Nucleotide-binding</keyword>